<evidence type="ECO:0000313" key="3">
    <source>
        <dbReference type="EMBL" id="CDH49416.1"/>
    </source>
</evidence>
<protein>
    <recommendedName>
        <fullName evidence="5">Thioesterase family protein</fullName>
    </recommendedName>
</protein>
<reference evidence="3" key="1">
    <citation type="submission" date="2013-08" db="EMBL/GenBank/DDBJ databases">
        <title>Gene expansion shapes genome architecture in the human pathogen Lichtheimia corymbifera: an evolutionary genomics analysis in the ancient terrestrial Mucorales (Mucoromycotina).</title>
        <authorList>
            <person name="Schwartze V.U."/>
            <person name="Winter S."/>
            <person name="Shelest E."/>
            <person name="Marcet-Houben M."/>
            <person name="Horn F."/>
            <person name="Wehner S."/>
            <person name="Hoffmann K."/>
            <person name="Riege K."/>
            <person name="Sammeth M."/>
            <person name="Nowrousian M."/>
            <person name="Valiante V."/>
            <person name="Linde J."/>
            <person name="Jacobsen I.D."/>
            <person name="Marz M."/>
            <person name="Brakhage A.A."/>
            <person name="Gabaldon T."/>
            <person name="Bocker S."/>
            <person name="Voigt K."/>
        </authorList>
    </citation>
    <scope>NUCLEOTIDE SEQUENCE [LARGE SCALE GENOMIC DNA]</scope>
    <source>
        <strain evidence="3">FSU 9682</strain>
    </source>
</reference>
<gene>
    <name evidence="3" type="ORF">LCOR_01159.1</name>
</gene>
<dbReference type="InterPro" id="IPR052389">
    <property type="entry name" value="Sec_Metab_Biosynth-Assoc"/>
</dbReference>
<dbReference type="AlphaFoldDB" id="A0A068RKB1"/>
<accession>A0A068RKB1</accession>
<dbReference type="Proteomes" id="UP000027586">
    <property type="component" value="Unassembled WGS sequence"/>
</dbReference>
<evidence type="ECO:0000259" key="1">
    <source>
        <dbReference type="Pfam" id="PF13622"/>
    </source>
</evidence>
<name>A0A068RKB1_9FUNG</name>
<sequence>MITETSNQQPINNAFDKATNTVSIGTSTDGKYYYAGTASKDWCIGEVPHVSYVLALVTDAVLRHFSSKFQKDPVALNCFYLRKTSVGPYIVEIQDVKTSSKGYCVVRASLLQAKDTPQLKHVNEIQRDQYTEKVHVIFTMGNMDNEKGVTHFHEPYQPPSRDVMVPYKHTYMGNFIEGLVDQTSIPKDHVSGIGGKAYFNQLLKFTDGRDIDFKSIPYWCDMFVTPPILLGWDFLGGPVWCPTMQLEVQFKRKPTGKEVLTSIVAPHIINNRFDCSGGVWDTDGNLLALTRHQCLIVPWSRNAKSGGTAPKARF</sequence>
<dbReference type="VEuPathDB" id="FungiDB:LCOR_01159.1"/>
<dbReference type="Pfam" id="PF20789">
    <property type="entry name" value="4HBT_3C"/>
    <property type="match status" value="1"/>
</dbReference>
<dbReference type="InterPro" id="IPR049450">
    <property type="entry name" value="ACOT8-like_C"/>
</dbReference>
<evidence type="ECO:0000259" key="2">
    <source>
        <dbReference type="Pfam" id="PF20789"/>
    </source>
</evidence>
<dbReference type="Gene3D" id="2.40.160.210">
    <property type="entry name" value="Acyl-CoA thioesterase, double hotdog domain"/>
    <property type="match status" value="1"/>
</dbReference>
<dbReference type="SUPFAM" id="SSF54637">
    <property type="entry name" value="Thioesterase/thiol ester dehydrase-isomerase"/>
    <property type="match status" value="1"/>
</dbReference>
<comment type="caution">
    <text evidence="3">The sequence shown here is derived from an EMBL/GenBank/DDBJ whole genome shotgun (WGS) entry which is preliminary data.</text>
</comment>
<dbReference type="InterPro" id="IPR029069">
    <property type="entry name" value="HotDog_dom_sf"/>
</dbReference>
<dbReference type="OrthoDB" id="2532955at2759"/>
<organism evidence="3 4">
    <name type="scientific">Lichtheimia corymbifera JMRC:FSU:9682</name>
    <dbReference type="NCBI Taxonomy" id="1263082"/>
    <lineage>
        <taxon>Eukaryota</taxon>
        <taxon>Fungi</taxon>
        <taxon>Fungi incertae sedis</taxon>
        <taxon>Mucoromycota</taxon>
        <taxon>Mucoromycotina</taxon>
        <taxon>Mucoromycetes</taxon>
        <taxon>Mucorales</taxon>
        <taxon>Lichtheimiaceae</taxon>
        <taxon>Lichtheimia</taxon>
    </lineage>
</organism>
<dbReference type="Pfam" id="PF13622">
    <property type="entry name" value="4HBT_3"/>
    <property type="match status" value="1"/>
</dbReference>
<dbReference type="PANTHER" id="PTHR38110">
    <property type="entry name" value="CHROMOSOME 23, WHOLE GENOME SHOTGUN SEQUENCE"/>
    <property type="match status" value="1"/>
</dbReference>
<dbReference type="PANTHER" id="PTHR38110:SF1">
    <property type="entry name" value="THIOESTERASE DOMAIN-CONTAINING PROTEIN"/>
    <property type="match status" value="1"/>
</dbReference>
<feature type="domain" description="Acyl-CoA thioesterase-like C-terminal" evidence="2">
    <location>
        <begin position="194"/>
        <end position="296"/>
    </location>
</feature>
<proteinExistence type="predicted"/>
<evidence type="ECO:0008006" key="5">
    <source>
        <dbReference type="Google" id="ProtNLM"/>
    </source>
</evidence>
<keyword evidence="4" id="KW-1185">Reference proteome</keyword>
<dbReference type="InterPro" id="IPR049449">
    <property type="entry name" value="TesB_ACOT8-like_N"/>
</dbReference>
<feature type="domain" description="Acyl-CoA thioesterase-like N-terminal HotDog" evidence="1">
    <location>
        <begin position="40"/>
        <end position="114"/>
    </location>
</feature>
<dbReference type="STRING" id="1263082.A0A068RKB1"/>
<evidence type="ECO:0000313" key="4">
    <source>
        <dbReference type="Proteomes" id="UP000027586"/>
    </source>
</evidence>
<dbReference type="InterPro" id="IPR042171">
    <property type="entry name" value="Acyl-CoA_hotdog"/>
</dbReference>
<dbReference type="EMBL" id="CBTN010000003">
    <property type="protein sequence ID" value="CDH49416.1"/>
    <property type="molecule type" value="Genomic_DNA"/>
</dbReference>